<feature type="compositionally biased region" description="Basic and acidic residues" evidence="1">
    <location>
        <begin position="512"/>
        <end position="531"/>
    </location>
</feature>
<feature type="region of interest" description="Disordered" evidence="1">
    <location>
        <begin position="657"/>
        <end position="677"/>
    </location>
</feature>
<evidence type="ECO:0000313" key="4">
    <source>
        <dbReference type="Proteomes" id="UP001352852"/>
    </source>
</evidence>
<keyword evidence="4" id="KW-1185">Reference proteome</keyword>
<evidence type="ECO:0000313" key="3">
    <source>
        <dbReference type="EMBL" id="MED6290150.1"/>
    </source>
</evidence>
<dbReference type="PROSITE" id="PS50096">
    <property type="entry name" value="IQ"/>
    <property type="match status" value="1"/>
</dbReference>
<evidence type="ECO:0000259" key="2">
    <source>
        <dbReference type="PROSITE" id="PS52042"/>
    </source>
</evidence>
<dbReference type="EMBL" id="JAHUTJ010066222">
    <property type="protein sequence ID" value="MED6290150.1"/>
    <property type="molecule type" value="Genomic_DNA"/>
</dbReference>
<dbReference type="CDD" id="cd22307">
    <property type="entry name" value="Adgb_C_mid-like"/>
    <property type="match status" value="1"/>
</dbReference>
<dbReference type="Pfam" id="PF22068">
    <property type="entry name" value="Androglobin_II"/>
    <property type="match status" value="1"/>
</dbReference>
<organism evidence="3 4">
    <name type="scientific">Characodon lateralis</name>
    <dbReference type="NCBI Taxonomy" id="208331"/>
    <lineage>
        <taxon>Eukaryota</taxon>
        <taxon>Metazoa</taxon>
        <taxon>Chordata</taxon>
        <taxon>Craniata</taxon>
        <taxon>Vertebrata</taxon>
        <taxon>Euteleostomi</taxon>
        <taxon>Actinopterygii</taxon>
        <taxon>Neopterygii</taxon>
        <taxon>Teleostei</taxon>
        <taxon>Neoteleostei</taxon>
        <taxon>Acanthomorphata</taxon>
        <taxon>Ovalentaria</taxon>
        <taxon>Atherinomorphae</taxon>
        <taxon>Cyprinodontiformes</taxon>
        <taxon>Goodeidae</taxon>
        <taxon>Characodon</taxon>
    </lineage>
</organism>
<dbReference type="Pfam" id="PF22070">
    <property type="entry name" value="Androglobin_V"/>
    <property type="match status" value="1"/>
</dbReference>
<feature type="region of interest" description="Disordered" evidence="1">
    <location>
        <begin position="185"/>
        <end position="206"/>
    </location>
</feature>
<dbReference type="Pfam" id="PF00612">
    <property type="entry name" value="IQ"/>
    <property type="match status" value="1"/>
</dbReference>
<comment type="caution">
    <text evidence="3">The sequence shown here is derived from an EMBL/GenBank/DDBJ whole genome shotgun (WGS) entry which is preliminary data.</text>
</comment>
<name>A0ABU7ESP4_9TELE</name>
<gene>
    <name evidence="3" type="ORF">CHARACLAT_010193</name>
</gene>
<feature type="domain" description="Globin" evidence="2">
    <location>
        <begin position="72"/>
        <end position="275"/>
    </location>
</feature>
<dbReference type="PROSITE" id="PS52042">
    <property type="entry name" value="GLOBIN_CP_ADGB"/>
    <property type="match status" value="1"/>
</dbReference>
<sequence>MGEETSHVEKQLSGVHRSAVLLIQPHSWTSRQSQLPVLTIKTTYSKAAMLSLPAGRHVFCLHAHGTLGYNIHLCSKTPVILGNEETIMPYLTKESVRFTEQALAIFRTLSSMVTCFSDEQKLPSLRDTVEETHCPHSISSSTGRRKHQKVFNSAVYHMVCEALGRKLTSREHFALQALTGDPSLLASDPEISAPTSDTKPSEMWEDSEPTDKEIQAAIILQAGFRGHMVRRRLNALKPGTKENLHASKILSDMWLKIQSDADKHAAILLRYIINNSEKKGELYSCLQDESTRITFADYSVSFQGTAHSWGLVFREVLLVPEEMLLALRVFSPVPNCCLHVVNNDTGEEVEMLPHVYKPNKVMTDVLGTIQFETSDPHVLIRLSVLDKETEVAGNIGMGFVVLPVFFFLANKRQNSLDPSCADENKEITSFYQDTHQQRDGTHNAAIRSDISSDHSQDHKYVVQAKIHCGNWNLDESQLAFVHMLQEMNKNEMRVSKHEDLKSSSTISTSSHDGNKPDTQKTSRKGEGDKQKGKPAAFPKSGPKQDTRLDLTKPNWTLRVVTDQTKLECLEVKKDTERADQIRSIKKAWETAEPGRSEKAFQSCFRFLKQVLHKESNDATSDESEDIAPSSSDPDTHVSPSDVKMTVASSLCRIDNSHLIRHQKDSPQPMDSDRDEARQKDHFEKIQNYRLARENLLERYKQKMLEKYELKKHHLEVYENMLVASEKLSDDCKQFCSSLMALTKKEPEEKPALKEAELAVLKKTLTPTGVNPPKKHAKRAFHLLNVEGKVSLCRPVI</sequence>
<feature type="region of interest" description="Disordered" evidence="1">
    <location>
        <begin position="493"/>
        <end position="550"/>
    </location>
</feature>
<evidence type="ECO:0000256" key="1">
    <source>
        <dbReference type="SAM" id="MobiDB-lite"/>
    </source>
</evidence>
<dbReference type="InterPro" id="IPR054094">
    <property type="entry name" value="Androglobin_IV"/>
</dbReference>
<accession>A0ABU7ESP4</accession>
<dbReference type="Pfam" id="PF22069">
    <property type="entry name" value="Androglobin_IV"/>
    <property type="match status" value="1"/>
</dbReference>
<dbReference type="PANTHER" id="PTHR46298">
    <property type="entry name" value="ANDROGLOBIN"/>
    <property type="match status" value="1"/>
</dbReference>
<dbReference type="PANTHER" id="PTHR46298:SF1">
    <property type="entry name" value="ANDROGLOBIN"/>
    <property type="match status" value="1"/>
</dbReference>
<protein>
    <recommendedName>
        <fullName evidence="2">Globin domain-containing protein</fullName>
    </recommendedName>
</protein>
<dbReference type="InterPro" id="IPR054095">
    <property type="entry name" value="Androglobin_V"/>
</dbReference>
<reference evidence="3 4" key="1">
    <citation type="submission" date="2021-06" db="EMBL/GenBank/DDBJ databases">
        <authorList>
            <person name="Palmer J.M."/>
        </authorList>
    </citation>
    <scope>NUCLEOTIDE SEQUENCE [LARGE SCALE GENOMIC DNA]</scope>
    <source>
        <strain evidence="3 4">CL_MEX2019</strain>
        <tissue evidence="3">Muscle</tissue>
    </source>
</reference>
<proteinExistence type="predicted"/>
<dbReference type="InterPro" id="IPR057249">
    <property type="entry name" value="Globin_CP_ADGB"/>
</dbReference>
<dbReference type="SMART" id="SM00015">
    <property type="entry name" value="IQ"/>
    <property type="match status" value="1"/>
</dbReference>
<dbReference type="InterPro" id="IPR054093">
    <property type="entry name" value="Androglobin_II"/>
</dbReference>
<dbReference type="Proteomes" id="UP001352852">
    <property type="component" value="Unassembled WGS sequence"/>
</dbReference>
<dbReference type="InterPro" id="IPR053033">
    <property type="entry name" value="Androglobin-like"/>
</dbReference>
<feature type="region of interest" description="Disordered" evidence="1">
    <location>
        <begin position="615"/>
        <end position="641"/>
    </location>
</feature>
<dbReference type="InterPro" id="IPR000048">
    <property type="entry name" value="IQ_motif_EF-hand-BS"/>
</dbReference>